<dbReference type="GO" id="GO:0046872">
    <property type="term" value="F:metal ion binding"/>
    <property type="evidence" value="ECO:0007669"/>
    <property type="project" value="UniProtKB-KW"/>
</dbReference>
<feature type="binding site" description="in other chain" evidence="15">
    <location>
        <position position="484"/>
    </location>
    <ligand>
        <name>beta-D-fructose 2,6-bisphosphate</name>
        <dbReference type="ChEBI" id="CHEBI:58579"/>
        <note>allosteric activator; ligand shared between dimeric partners</note>
    </ligand>
</feature>
<evidence type="ECO:0000256" key="6">
    <source>
        <dbReference type="ARBA" id="ARBA00022533"/>
    </source>
</evidence>
<dbReference type="GO" id="GO:0042802">
    <property type="term" value="F:identical protein binding"/>
    <property type="evidence" value="ECO:0007669"/>
    <property type="project" value="TreeGrafter"/>
</dbReference>
<evidence type="ECO:0000256" key="8">
    <source>
        <dbReference type="ARBA" id="ARBA00022723"/>
    </source>
</evidence>
<dbReference type="InParanoid" id="E0W457"/>
<feature type="binding site" evidence="15">
    <location>
        <position position="579"/>
    </location>
    <ligand>
        <name>beta-D-fructose 2,6-bisphosphate</name>
        <dbReference type="ChEBI" id="CHEBI:58579"/>
        <note>allosteric activator; ligand shared between dimeric partners</note>
    </ligand>
</feature>
<feature type="domain" description="Phosphofructokinase" evidence="17">
    <location>
        <begin position="19"/>
        <end position="331"/>
    </location>
</feature>
<evidence type="ECO:0000256" key="11">
    <source>
        <dbReference type="ARBA" id="ARBA00022840"/>
    </source>
</evidence>
<dbReference type="FunFam" id="3.40.50.450:FF:000043">
    <property type="entry name" value="ATP-dependent 6-phosphofructokinase, platelet type"/>
    <property type="match status" value="1"/>
</dbReference>
<feature type="binding site" evidence="15">
    <location>
        <position position="26"/>
    </location>
    <ligand>
        <name>ATP</name>
        <dbReference type="ChEBI" id="CHEBI:30616"/>
    </ligand>
</feature>
<dbReference type="eggNOG" id="KOG2440">
    <property type="taxonomic scope" value="Eukaryota"/>
</dbReference>
<dbReference type="OMA" id="WHNLGGS"/>
<sequence length="792" mass="87198">MEPEKIKFIKRGSHKGKGLAVFTSGGDSQGMNATVRAVVRMGIYLGCKVYFIKEGYQGMVDGGDNIVEANWSSVSSIIHKGGTVIGSARCSDFREREGRLKAAKNLVLKGISNLVVIGGDGSLTGANLFRQEWPSLLAELVNTGEIQQEASDQYSHLHIVGLVGSIDNDFCGTDMTIGTDSALHRIVEAIDAIASTAYSHQRTFIMEVMGRHCGYLALVTALTSEADYVFVPESPPPNDWPEKLCSKLEQIGQLNYAERQIGQRLNIIIVAEGAIDRDGKPITAEMVKEVVVSKLKQDTRITVLGHVQRGGNPSAFDRILGCRMGAEAVMALMEAQPETEACVVSLDGNQAVRLPLMQCVEKTKAVSKAMAEKDWSKAVELRGRSFHRNLEIYKMLTRLKPPTLDENKKDQGGLTLGVMHIGAPACGMNAAVRSFVRNCIYRGETIMGIHDGIEGLCNGNVQKMTWADVTGWIALGGAMLGTKRTLPSKKFPETAAKLKEFGIQGLLIIGGFEAYQGALQLYENRDKYPEFRIPIVVIPSTISNNVPGTDFSLGSDTALNEITEICDRIRQSAQGTKRRVFIIETMGGFCGYLATLAGLAGGADAAYIFEEKFSIKDLQQDVYHMASKMAEGVQRGLILRNEKANDNYNTDFIYRLYSEEGKGLFSARMNVLGHMQQGGSPTPFDRNLGTKMGAKTVEWISRKVKESLQPDGTVCANTPDSAVLLGVIRRQYKFTPLEEIVSYTNFEQRIPMVQWWLHLRPLLRILAKHDSTYEEEGMYMTVEETSEDNPLI</sequence>
<dbReference type="InterPro" id="IPR022953">
    <property type="entry name" value="ATP_PFK"/>
</dbReference>
<dbReference type="SUPFAM" id="SSF53784">
    <property type="entry name" value="Phosphofructokinase"/>
    <property type="match status" value="2"/>
</dbReference>
<keyword evidence="20" id="KW-1185">Reference proteome</keyword>
<dbReference type="GeneID" id="8239812"/>
<keyword evidence="6 15" id="KW-0021">Allosteric enzyme</keyword>
<dbReference type="InterPro" id="IPR009161">
    <property type="entry name" value="6-Pfructokinase_euk"/>
</dbReference>
<evidence type="ECO:0000313" key="20">
    <source>
        <dbReference type="Proteomes" id="UP000009046"/>
    </source>
</evidence>
<dbReference type="FunFam" id="3.40.50.450:FF:000064">
    <property type="entry name" value="Phosphofructokinase, platelet b"/>
    <property type="match status" value="1"/>
</dbReference>
<dbReference type="FunFam" id="3.40.50.460:FF:000003">
    <property type="entry name" value="ATP-dependent 6-phosphofructokinase"/>
    <property type="match status" value="1"/>
</dbReference>
<protein>
    <recommendedName>
        <fullName evidence="15">ATP-dependent 6-phosphofructokinase</fullName>
        <shortName evidence="15">ATP-PFK</shortName>
        <shortName evidence="15">Phosphofructokinase</shortName>
        <ecNumber evidence="15">2.7.1.11</ecNumber>
    </recommendedName>
    <alternativeName>
        <fullName evidence="15">Phosphohexokinase</fullName>
    </alternativeName>
</protein>
<feature type="binding site" evidence="15">
    <location>
        <position position="668"/>
    </location>
    <ligand>
        <name>beta-D-fructose 2,6-bisphosphate</name>
        <dbReference type="ChEBI" id="CHEBI:58579"/>
        <note>allosteric activator; ligand shared between dimeric partners</note>
    </ligand>
</feature>
<feature type="binding site" evidence="15">
    <location>
        <begin position="89"/>
        <end position="90"/>
    </location>
    <ligand>
        <name>ATP</name>
        <dbReference type="ChEBI" id="CHEBI:30616"/>
    </ligand>
</feature>
<dbReference type="OrthoDB" id="537915at2759"/>
<comment type="similarity">
    <text evidence="15">Belongs to the phosphofructokinase type A (PFKA) family. ATP-dependent PFK group I subfamily. Eukaryotic two domain clade 'E' sub-subfamily.</text>
</comment>
<evidence type="ECO:0000256" key="10">
    <source>
        <dbReference type="ARBA" id="ARBA00022777"/>
    </source>
</evidence>
<evidence type="ECO:0000256" key="3">
    <source>
        <dbReference type="ARBA" id="ARBA00004496"/>
    </source>
</evidence>
<dbReference type="PROSITE" id="PS00433">
    <property type="entry name" value="PHOSPHOFRUCTOKINASE"/>
    <property type="match status" value="2"/>
</dbReference>
<dbReference type="GO" id="GO:0070095">
    <property type="term" value="F:fructose-6-phosphate binding"/>
    <property type="evidence" value="ECO:0007669"/>
    <property type="project" value="TreeGrafter"/>
</dbReference>
<gene>
    <name evidence="19" type="primary">8239812</name>
    <name evidence="18" type="ORF">Phum_PHUM615880</name>
</gene>
<feature type="binding site" evidence="15">
    <location>
        <begin position="119"/>
        <end position="122"/>
    </location>
    <ligand>
        <name>ATP</name>
        <dbReference type="ChEBI" id="CHEBI:30616"/>
    </ligand>
</feature>
<dbReference type="EnsemblMetazoa" id="PHUM615880-RA">
    <property type="protein sequence ID" value="PHUM615880-PA"/>
    <property type="gene ID" value="PHUM615880"/>
</dbReference>
<dbReference type="GO" id="GO:0006002">
    <property type="term" value="P:fructose 6-phosphate metabolic process"/>
    <property type="evidence" value="ECO:0007669"/>
    <property type="project" value="InterPro"/>
</dbReference>
<comment type="subcellular location">
    <subcellularLocation>
        <location evidence="3 15">Cytoplasm</location>
    </subcellularLocation>
</comment>
<evidence type="ECO:0000256" key="2">
    <source>
        <dbReference type="ARBA" id="ARBA00002659"/>
    </source>
</evidence>
<feature type="binding site" evidence="15">
    <location>
        <position position="202"/>
    </location>
    <ligand>
        <name>substrate</name>
        <note>ligand shared between dimeric partners</note>
    </ligand>
</feature>
<comment type="cofactor">
    <cofactor evidence="1 15">
        <name>Mg(2+)</name>
        <dbReference type="ChEBI" id="CHEBI:18420"/>
    </cofactor>
</comment>
<keyword evidence="10 15" id="KW-0418">Kinase</keyword>
<dbReference type="GO" id="GO:0048029">
    <property type="term" value="F:monosaccharide binding"/>
    <property type="evidence" value="ECO:0007669"/>
    <property type="project" value="TreeGrafter"/>
</dbReference>
<comment type="similarity">
    <text evidence="16">Belongs to the phosphofructokinase type A (PFKA) family. ATP-dependent PFK group I subfamily. Eukaryotic two domain clade "E" sub-subfamily.</text>
</comment>
<dbReference type="InterPro" id="IPR035966">
    <property type="entry name" value="PKF_sf"/>
</dbReference>
<comment type="catalytic activity">
    <reaction evidence="14 15 16">
        <text>beta-D-fructose 6-phosphate + ATP = beta-D-fructose 1,6-bisphosphate + ADP + H(+)</text>
        <dbReference type="Rhea" id="RHEA:16109"/>
        <dbReference type="ChEBI" id="CHEBI:15378"/>
        <dbReference type="ChEBI" id="CHEBI:30616"/>
        <dbReference type="ChEBI" id="CHEBI:32966"/>
        <dbReference type="ChEBI" id="CHEBI:57634"/>
        <dbReference type="ChEBI" id="CHEBI:456216"/>
        <dbReference type="EC" id="2.7.1.11"/>
    </reaction>
</comment>
<dbReference type="Gene3D" id="3.40.50.460">
    <property type="entry name" value="Phosphofructokinase domain"/>
    <property type="match status" value="2"/>
</dbReference>
<keyword evidence="7 15" id="KW-0808">Transferase</keyword>
<keyword evidence="13 15" id="KW-0324">Glycolysis</keyword>
<dbReference type="UniPathway" id="UPA00109">
    <property type="reaction ID" value="UER00182"/>
</dbReference>
<dbReference type="GO" id="GO:0016208">
    <property type="term" value="F:AMP binding"/>
    <property type="evidence" value="ECO:0007669"/>
    <property type="project" value="TreeGrafter"/>
</dbReference>
<feature type="binding site" description="in other chain" evidence="15">
    <location>
        <begin position="306"/>
        <end position="309"/>
    </location>
    <ligand>
        <name>substrate</name>
        <note>ligand shared between dimeric partners</note>
    </ligand>
</feature>
<dbReference type="InterPro" id="IPR000023">
    <property type="entry name" value="Phosphofructokinase_dom"/>
</dbReference>
<feature type="binding site" description="in other chain" evidence="15">
    <location>
        <position position="642"/>
    </location>
    <ligand>
        <name>beta-D-fructose 2,6-bisphosphate</name>
        <dbReference type="ChEBI" id="CHEBI:58579"/>
        <note>allosteric activator; ligand shared between dimeric partners</note>
    </ligand>
</feature>
<reference evidence="18" key="1">
    <citation type="submission" date="2007-04" db="EMBL/GenBank/DDBJ databases">
        <title>Annotation of Pediculus humanus corporis strain USDA.</title>
        <authorList>
            <person name="Kirkness E."/>
            <person name="Hannick L."/>
            <person name="Hass B."/>
            <person name="Bruggner R."/>
            <person name="Lawson D."/>
            <person name="Bidwell S."/>
            <person name="Joardar V."/>
            <person name="Caler E."/>
            <person name="Walenz B."/>
            <person name="Inman J."/>
            <person name="Schobel S."/>
            <person name="Galinsky K."/>
            <person name="Amedeo P."/>
            <person name="Strausberg R."/>
        </authorList>
    </citation>
    <scope>NUCLEOTIDE SEQUENCE</scope>
    <source>
        <strain evidence="18">USDA</strain>
    </source>
</reference>
<dbReference type="Proteomes" id="UP000009046">
    <property type="component" value="Unassembled WGS sequence"/>
</dbReference>
<dbReference type="PIRSF" id="PIRSF000533">
    <property type="entry name" value="ATP_PFK_euk"/>
    <property type="match status" value="1"/>
</dbReference>
<comment type="activity regulation">
    <text evidence="15">Allosterically activated by ADP, AMP, or fructose 2,6-bisphosphate, and allosterically inhibited by ATP or citrate.</text>
</comment>
<dbReference type="PRINTS" id="PR00476">
    <property type="entry name" value="PHFRCTKINASE"/>
</dbReference>
<organism>
    <name type="scientific">Pediculus humanus subsp. corporis</name>
    <name type="common">Body louse</name>
    <dbReference type="NCBI Taxonomy" id="121224"/>
    <lineage>
        <taxon>Eukaryota</taxon>
        <taxon>Metazoa</taxon>
        <taxon>Ecdysozoa</taxon>
        <taxon>Arthropoda</taxon>
        <taxon>Hexapoda</taxon>
        <taxon>Insecta</taxon>
        <taxon>Pterygota</taxon>
        <taxon>Neoptera</taxon>
        <taxon>Paraneoptera</taxon>
        <taxon>Psocodea</taxon>
        <taxon>Troctomorpha</taxon>
        <taxon>Phthiraptera</taxon>
        <taxon>Anoplura</taxon>
        <taxon>Pediculidae</taxon>
        <taxon>Pediculus</taxon>
    </lineage>
</organism>
<feature type="binding site" description="in other chain" evidence="15">
    <location>
        <begin position="541"/>
        <end position="545"/>
    </location>
    <ligand>
        <name>beta-D-fructose 2,6-bisphosphate</name>
        <dbReference type="ChEBI" id="CHEBI:58579"/>
        <note>allosteric activator; ligand shared between dimeric partners</note>
    </ligand>
</feature>
<dbReference type="GO" id="GO:0030388">
    <property type="term" value="P:fructose 1,6-bisphosphate metabolic process"/>
    <property type="evidence" value="ECO:0007669"/>
    <property type="project" value="TreeGrafter"/>
</dbReference>
<name>E0W457_PEDHC</name>
<dbReference type="HOGENOM" id="CLU_011053_0_0_1"/>
<feature type="binding site" description="in other chain" evidence="15">
    <location>
        <begin position="586"/>
        <end position="588"/>
    </location>
    <ligand>
        <name>beta-D-fructose 2,6-bisphosphate</name>
        <dbReference type="ChEBI" id="CHEBI:58579"/>
        <note>allosteric activator; ligand shared between dimeric partners</note>
    </ligand>
</feature>
<evidence type="ECO:0000256" key="4">
    <source>
        <dbReference type="ARBA" id="ARBA00004679"/>
    </source>
</evidence>
<evidence type="ECO:0000256" key="7">
    <source>
        <dbReference type="ARBA" id="ARBA00022679"/>
    </source>
</evidence>
<dbReference type="CTD" id="8239812"/>
<keyword evidence="9 15" id="KW-0547">Nucleotide-binding</keyword>
<dbReference type="PANTHER" id="PTHR13697:SF4">
    <property type="entry name" value="ATP-DEPENDENT 6-PHOSPHOFRUCTOKINASE"/>
    <property type="match status" value="1"/>
</dbReference>
<evidence type="ECO:0000259" key="17">
    <source>
        <dbReference type="Pfam" id="PF00365"/>
    </source>
</evidence>
<dbReference type="HAMAP" id="MF_03184">
    <property type="entry name" value="Phosphofructokinase_I_E"/>
    <property type="match status" value="1"/>
</dbReference>
<keyword evidence="5 15" id="KW-0963">Cytoplasm</keyword>
<dbReference type="STRING" id="121224.E0W457"/>
<reference evidence="19" key="3">
    <citation type="submission" date="2021-02" db="UniProtKB">
        <authorList>
            <consortium name="EnsemblMetazoa"/>
        </authorList>
    </citation>
    <scope>IDENTIFICATION</scope>
    <source>
        <strain evidence="19">USDA</strain>
    </source>
</reference>
<dbReference type="GO" id="GO:0061621">
    <property type="term" value="P:canonical glycolysis"/>
    <property type="evidence" value="ECO:0007669"/>
    <property type="project" value="TreeGrafter"/>
</dbReference>
<dbReference type="PANTHER" id="PTHR13697">
    <property type="entry name" value="PHOSPHOFRUCTOKINASE"/>
    <property type="match status" value="1"/>
</dbReference>
<dbReference type="FunFam" id="3.40.50.460:FF:000001">
    <property type="entry name" value="ATP-dependent 6-phosphofructokinase"/>
    <property type="match status" value="1"/>
</dbReference>
<comment type="function">
    <text evidence="2 15">Catalyzes the phosphorylation of D-fructose 6-phosphate to fructose 1,6-bisphosphate by ATP, the first committing step of glycolysis.</text>
</comment>
<evidence type="ECO:0000256" key="9">
    <source>
        <dbReference type="ARBA" id="ARBA00022741"/>
    </source>
</evidence>
<evidence type="ECO:0000313" key="19">
    <source>
        <dbReference type="EnsemblMetazoa" id="PHUM615880-PA"/>
    </source>
</evidence>
<feature type="active site" description="Proton acceptor" evidence="15">
    <location>
        <position position="167"/>
    </location>
</feature>
<dbReference type="GO" id="GO:0005524">
    <property type="term" value="F:ATP binding"/>
    <property type="evidence" value="ECO:0007669"/>
    <property type="project" value="UniProtKB-KW"/>
</dbReference>
<dbReference type="RefSeq" id="XP_002433151.1">
    <property type="nucleotide sequence ID" value="XM_002433106.1"/>
</dbReference>
<dbReference type="KEGG" id="phu:Phum_PHUM615880"/>
<feature type="binding site" evidence="15">
    <location>
        <position position="120"/>
    </location>
    <ligand>
        <name>Mg(2+)</name>
        <dbReference type="ChEBI" id="CHEBI:18420"/>
        <note>catalytic</note>
    </ligand>
</feature>
<evidence type="ECO:0000256" key="12">
    <source>
        <dbReference type="ARBA" id="ARBA00022842"/>
    </source>
</evidence>
<dbReference type="Gene3D" id="3.40.50.450">
    <property type="match status" value="2"/>
</dbReference>
<evidence type="ECO:0000256" key="15">
    <source>
        <dbReference type="HAMAP-Rule" id="MF_03184"/>
    </source>
</evidence>
<dbReference type="EMBL" id="AAZO01007532">
    <property type="status" value="NOT_ANNOTATED_CDS"/>
    <property type="molecule type" value="Genomic_DNA"/>
</dbReference>
<evidence type="ECO:0000256" key="5">
    <source>
        <dbReference type="ARBA" id="ARBA00022490"/>
    </source>
</evidence>
<feature type="region of interest" description="N-terminal catalytic PFK domain 1" evidence="15">
    <location>
        <begin position="1"/>
        <end position="398"/>
    </location>
</feature>
<evidence type="ECO:0000313" key="18">
    <source>
        <dbReference type="EMBL" id="EEB20413.1"/>
    </source>
</evidence>
<dbReference type="EC" id="2.7.1.11" evidence="15"/>
<keyword evidence="8 15" id="KW-0479">Metal-binding</keyword>
<dbReference type="FunCoup" id="E0W457">
    <property type="interactions" value="684"/>
</dbReference>
<evidence type="ECO:0000256" key="14">
    <source>
        <dbReference type="ARBA" id="ARBA00048070"/>
    </source>
</evidence>
<dbReference type="GO" id="GO:0005945">
    <property type="term" value="C:6-phosphofructokinase complex"/>
    <property type="evidence" value="ECO:0007669"/>
    <property type="project" value="TreeGrafter"/>
</dbReference>
<dbReference type="EMBL" id="DS235886">
    <property type="protein sequence ID" value="EEB20413.1"/>
    <property type="molecule type" value="Genomic_DNA"/>
</dbReference>
<dbReference type="InterPro" id="IPR015912">
    <property type="entry name" value="Phosphofructokinase_CS"/>
</dbReference>
<feature type="domain" description="Phosphofructokinase" evidence="17">
    <location>
        <begin position="416"/>
        <end position="700"/>
    </location>
</feature>
<feature type="binding site" description="in other chain" evidence="15">
    <location>
        <position position="749"/>
    </location>
    <ligand>
        <name>beta-D-fructose 2,6-bisphosphate</name>
        <dbReference type="ChEBI" id="CHEBI:58579"/>
        <note>allosteric activator; ligand shared between dimeric partners</note>
    </ligand>
</feature>
<dbReference type="AlphaFoldDB" id="E0W457"/>
<evidence type="ECO:0000256" key="1">
    <source>
        <dbReference type="ARBA" id="ARBA00001946"/>
    </source>
</evidence>
<evidence type="ECO:0000256" key="13">
    <source>
        <dbReference type="ARBA" id="ARBA00023152"/>
    </source>
</evidence>
<keyword evidence="11 15" id="KW-0067">ATP-binding</keyword>
<comment type="caution">
    <text evidence="15">Lacks conserved residue(s) required for the propagation of feature annotation.</text>
</comment>
<keyword evidence="12 15" id="KW-0460">Magnesium</keyword>
<evidence type="ECO:0000256" key="16">
    <source>
        <dbReference type="PIRNR" id="PIRNR000533"/>
    </source>
</evidence>
<dbReference type="NCBIfam" id="TIGR02478">
    <property type="entry name" value="6PF1K_euk"/>
    <property type="match status" value="1"/>
</dbReference>
<feature type="region of interest" description="C-terminal regulatory PFK domain 2" evidence="15">
    <location>
        <begin position="415"/>
        <end position="792"/>
    </location>
</feature>
<comment type="pathway">
    <text evidence="4 15 16">Carbohydrate degradation; glycolysis; D-glyceraldehyde 3-phosphate and glycerone phosphate from D-glucose: step 3/4.</text>
</comment>
<accession>E0W457</accession>
<feature type="binding site" description="in other chain" evidence="15">
    <location>
        <begin position="209"/>
        <end position="211"/>
    </location>
    <ligand>
        <name>substrate</name>
        <note>ligand shared between dimeric partners</note>
    </ligand>
</feature>
<dbReference type="GO" id="GO:0003872">
    <property type="term" value="F:6-phosphofructokinase activity"/>
    <property type="evidence" value="ECO:0007669"/>
    <property type="project" value="UniProtKB-UniRule"/>
</dbReference>
<feature type="binding site" evidence="15">
    <location>
        <position position="300"/>
    </location>
    <ligand>
        <name>substrate</name>
        <note>ligand shared between dimeric partners</note>
    </ligand>
</feature>
<reference evidence="18" key="2">
    <citation type="submission" date="2007-04" db="EMBL/GenBank/DDBJ databases">
        <title>The genome of the human body louse.</title>
        <authorList>
            <consortium name="The Human Body Louse Genome Consortium"/>
            <person name="Kirkness E."/>
            <person name="Walenz B."/>
            <person name="Hass B."/>
            <person name="Bruggner R."/>
            <person name="Strausberg R."/>
        </authorList>
    </citation>
    <scope>NUCLEOTIDE SEQUENCE</scope>
    <source>
        <strain evidence="18">USDA</strain>
    </source>
</reference>
<dbReference type="Pfam" id="PF00365">
    <property type="entry name" value="PFK"/>
    <property type="match status" value="2"/>
</dbReference>
<feature type="binding site" description="in other chain" evidence="15">
    <location>
        <begin position="165"/>
        <end position="167"/>
    </location>
    <ligand>
        <name>substrate</name>
        <note>ligand shared between dimeric partners</note>
    </ligand>
</feature>
<dbReference type="VEuPathDB" id="VectorBase:PHUM615880"/>
<comment type="subunit">
    <text evidence="15">Homotetramer.</text>
</comment>
<feature type="binding site" description="in other chain" evidence="15">
    <location>
        <begin position="674"/>
        <end position="677"/>
    </location>
    <ligand>
        <name>beta-D-fructose 2,6-bisphosphate</name>
        <dbReference type="ChEBI" id="CHEBI:58579"/>
        <note>allosteric activator; ligand shared between dimeric partners</note>
    </ligand>
</feature>
<proteinExistence type="inferred from homology"/>
<feature type="binding site" description="in other chain" evidence="15">
    <location>
        <position position="272"/>
    </location>
    <ligand>
        <name>substrate</name>
        <note>ligand shared between dimeric partners</note>
    </ligand>
</feature>